<evidence type="ECO:0000256" key="3">
    <source>
        <dbReference type="ARBA" id="ARBA00008737"/>
    </source>
</evidence>
<evidence type="ECO:0000256" key="4">
    <source>
        <dbReference type="ARBA" id="ARBA00022605"/>
    </source>
</evidence>
<dbReference type="HAMAP" id="MF_00134_B">
    <property type="entry name" value="IGPS_B"/>
    <property type="match status" value="1"/>
</dbReference>
<dbReference type="NCBIfam" id="NF001377">
    <property type="entry name" value="PRK00278.2-4"/>
    <property type="match status" value="1"/>
</dbReference>
<dbReference type="InterPro" id="IPR013785">
    <property type="entry name" value="Aldolase_TIM"/>
</dbReference>
<evidence type="ECO:0000256" key="2">
    <source>
        <dbReference type="ARBA" id="ARBA00004696"/>
    </source>
</evidence>
<comment type="catalytic activity">
    <reaction evidence="1 9">
        <text>1-(2-carboxyphenylamino)-1-deoxy-D-ribulose 5-phosphate + H(+) = (1S,2R)-1-C-(indol-3-yl)glycerol 3-phosphate + CO2 + H2O</text>
        <dbReference type="Rhea" id="RHEA:23476"/>
        <dbReference type="ChEBI" id="CHEBI:15377"/>
        <dbReference type="ChEBI" id="CHEBI:15378"/>
        <dbReference type="ChEBI" id="CHEBI:16526"/>
        <dbReference type="ChEBI" id="CHEBI:58613"/>
        <dbReference type="ChEBI" id="CHEBI:58866"/>
        <dbReference type="EC" id="4.1.1.48"/>
    </reaction>
</comment>
<keyword evidence="12" id="KW-1185">Reference proteome</keyword>
<gene>
    <name evidence="9" type="primary">trpC</name>
    <name evidence="11" type="ORF">B7C62_28835</name>
</gene>
<reference evidence="11 12" key="1">
    <citation type="submission" date="2017-04" db="EMBL/GenBank/DDBJ databases">
        <title>The complete genome sequence of Streptomyces albolongus YIM 101047, the producer of novel bafilomycins and novel odoriferous sesquiterpenoids.</title>
        <authorList>
            <person name="Yin M."/>
            <person name="Jiang Y."/>
        </authorList>
    </citation>
    <scope>NUCLEOTIDE SEQUENCE [LARGE SCALE GENOMIC DNA]</scope>
    <source>
        <strain evidence="11 12">YIM 101047</strain>
    </source>
</reference>
<evidence type="ECO:0000313" key="11">
    <source>
        <dbReference type="EMBL" id="ARF75823.1"/>
    </source>
</evidence>
<keyword evidence="4 9" id="KW-0028">Amino-acid biosynthesis</keyword>
<proteinExistence type="inferred from homology"/>
<evidence type="ECO:0000256" key="6">
    <source>
        <dbReference type="ARBA" id="ARBA00022822"/>
    </source>
</evidence>
<dbReference type="PANTHER" id="PTHR22854:SF2">
    <property type="entry name" value="INDOLE-3-GLYCEROL-PHOSPHATE SYNTHASE"/>
    <property type="match status" value="1"/>
</dbReference>
<evidence type="ECO:0000313" key="12">
    <source>
        <dbReference type="Proteomes" id="UP000192251"/>
    </source>
</evidence>
<evidence type="ECO:0000256" key="7">
    <source>
        <dbReference type="ARBA" id="ARBA00023141"/>
    </source>
</evidence>
<keyword evidence="5 9" id="KW-0210">Decarboxylase</keyword>
<organism evidence="11 12">
    <name type="scientific">Kitasatospora albolonga</name>
    <dbReference type="NCBI Taxonomy" id="68173"/>
    <lineage>
        <taxon>Bacteria</taxon>
        <taxon>Bacillati</taxon>
        <taxon>Actinomycetota</taxon>
        <taxon>Actinomycetes</taxon>
        <taxon>Kitasatosporales</taxon>
        <taxon>Streptomycetaceae</taxon>
        <taxon>Kitasatospora</taxon>
    </lineage>
</organism>
<dbReference type="RefSeq" id="WP_084750661.1">
    <property type="nucleotide sequence ID" value="NZ_CP020563.1"/>
</dbReference>
<comment type="pathway">
    <text evidence="2 9">Amino-acid biosynthesis; L-tryptophan biosynthesis; L-tryptophan from chorismate: step 4/5.</text>
</comment>
<evidence type="ECO:0000256" key="8">
    <source>
        <dbReference type="ARBA" id="ARBA00023239"/>
    </source>
</evidence>
<comment type="similarity">
    <text evidence="3 9">Belongs to the TrpC family.</text>
</comment>
<protein>
    <recommendedName>
        <fullName evidence="9">Indole-3-glycerol phosphate synthase</fullName>
        <shortName evidence="9">IGPS</shortName>
        <ecNumber evidence="9">4.1.1.48</ecNumber>
    </recommendedName>
</protein>
<dbReference type="InterPro" id="IPR001468">
    <property type="entry name" value="Indole-3-GlycerolPSynthase_CS"/>
</dbReference>
<evidence type="ECO:0000256" key="1">
    <source>
        <dbReference type="ARBA" id="ARBA00001633"/>
    </source>
</evidence>
<evidence type="ECO:0000256" key="5">
    <source>
        <dbReference type="ARBA" id="ARBA00022793"/>
    </source>
</evidence>
<sequence length="269" mass="27652">MTVLDGIIEGVRAELTGRRAALPEREMRELAAAASPPLPAAELLGVKGRLHVIAEVKRASPSRGALAPITDPGALAVEFEAGGATAVSVLTERRRFGGSVEDLAAVRARVSVPVLCKDFVVEPYQLWEARAHGADLVLLIVAALDGARLTDLLAVASDAGLTPLVEVHDEAEVDRALAAGARVIGVNARDLRTLEVDPTVFGRLAPRIPADVVRVAESGIASPADAARLREASADAVLVGESLVTSGDPRAAVAGLIAAGSRAGCPGSR</sequence>
<dbReference type="InterPro" id="IPR013798">
    <property type="entry name" value="Indole-3-glycerol_P_synth_dom"/>
</dbReference>
<dbReference type="SUPFAM" id="SSF51366">
    <property type="entry name" value="Ribulose-phoshate binding barrel"/>
    <property type="match status" value="1"/>
</dbReference>
<keyword evidence="6 9" id="KW-0822">Tryptophan biosynthesis</keyword>
<keyword evidence="7 9" id="KW-0057">Aromatic amino acid biosynthesis</keyword>
<dbReference type="PANTHER" id="PTHR22854">
    <property type="entry name" value="TRYPTOPHAN BIOSYNTHESIS PROTEIN"/>
    <property type="match status" value="1"/>
</dbReference>
<dbReference type="EMBL" id="CP020563">
    <property type="protein sequence ID" value="ARF75823.1"/>
    <property type="molecule type" value="Genomic_DNA"/>
</dbReference>
<dbReference type="InterPro" id="IPR011060">
    <property type="entry name" value="RibuloseP-bd_barrel"/>
</dbReference>
<accession>A0ABC8C1F1</accession>
<dbReference type="CDD" id="cd00331">
    <property type="entry name" value="IGPS"/>
    <property type="match status" value="1"/>
</dbReference>
<dbReference type="HAMAP" id="MF_00134_A">
    <property type="entry name" value="IGPS_A"/>
    <property type="match status" value="1"/>
</dbReference>
<keyword evidence="8 9" id="KW-0456">Lyase</keyword>
<dbReference type="EC" id="4.1.1.48" evidence="9"/>
<dbReference type="Gene3D" id="3.20.20.70">
    <property type="entry name" value="Aldolase class I"/>
    <property type="match status" value="1"/>
</dbReference>
<feature type="domain" description="Indole-3-glycerol phosphate synthase" evidence="10">
    <location>
        <begin position="5"/>
        <end position="254"/>
    </location>
</feature>
<dbReference type="AlphaFoldDB" id="A0ABC8C1F1"/>
<dbReference type="FunFam" id="3.20.20.70:FF:000024">
    <property type="entry name" value="Indole-3-glycerol phosphate synthase"/>
    <property type="match status" value="1"/>
</dbReference>
<dbReference type="Proteomes" id="UP000192251">
    <property type="component" value="Chromosome"/>
</dbReference>
<evidence type="ECO:0000259" key="10">
    <source>
        <dbReference type="Pfam" id="PF00218"/>
    </source>
</evidence>
<dbReference type="NCBIfam" id="NF001369">
    <property type="entry name" value="PRK00278.1-1"/>
    <property type="match status" value="1"/>
</dbReference>
<dbReference type="GO" id="GO:0004425">
    <property type="term" value="F:indole-3-glycerol-phosphate synthase activity"/>
    <property type="evidence" value="ECO:0007669"/>
    <property type="project" value="UniProtKB-UniRule"/>
</dbReference>
<dbReference type="InterPro" id="IPR045186">
    <property type="entry name" value="Indole-3-glycerol_P_synth"/>
</dbReference>
<dbReference type="KEGG" id="kab:B7C62_28835"/>
<evidence type="ECO:0000256" key="9">
    <source>
        <dbReference type="HAMAP-Rule" id="MF_00134"/>
    </source>
</evidence>
<dbReference type="Pfam" id="PF00218">
    <property type="entry name" value="IGPS"/>
    <property type="match status" value="1"/>
</dbReference>
<dbReference type="PROSITE" id="PS00614">
    <property type="entry name" value="IGPS"/>
    <property type="match status" value="1"/>
</dbReference>
<dbReference type="GO" id="GO:0000162">
    <property type="term" value="P:L-tryptophan biosynthetic process"/>
    <property type="evidence" value="ECO:0007669"/>
    <property type="project" value="UniProtKB-UniRule"/>
</dbReference>
<name>A0ABC8C1F1_9ACTN</name>